<gene>
    <name evidence="9" type="primary">phnE</name>
    <name evidence="9" type="ORF">FZC75_13950</name>
</gene>
<comment type="subcellular location">
    <subcellularLocation>
        <location evidence="1 7">Cell membrane</location>
        <topology evidence="1 7">Multi-pass membrane protein</topology>
    </subcellularLocation>
</comment>
<dbReference type="CDD" id="cd06261">
    <property type="entry name" value="TM_PBP2"/>
    <property type="match status" value="1"/>
</dbReference>
<feature type="transmembrane region" description="Helical" evidence="7">
    <location>
        <begin position="230"/>
        <end position="248"/>
    </location>
</feature>
<evidence type="ECO:0000259" key="8">
    <source>
        <dbReference type="PROSITE" id="PS50928"/>
    </source>
</evidence>
<feature type="transmembrane region" description="Helical" evidence="7">
    <location>
        <begin position="198"/>
        <end position="218"/>
    </location>
</feature>
<dbReference type="GO" id="GO:0005886">
    <property type="term" value="C:plasma membrane"/>
    <property type="evidence" value="ECO:0007669"/>
    <property type="project" value="UniProtKB-SubCell"/>
</dbReference>
<evidence type="ECO:0000256" key="1">
    <source>
        <dbReference type="ARBA" id="ARBA00004651"/>
    </source>
</evidence>
<evidence type="ECO:0000256" key="6">
    <source>
        <dbReference type="ARBA" id="ARBA00023136"/>
    </source>
</evidence>
<evidence type="ECO:0000256" key="3">
    <source>
        <dbReference type="ARBA" id="ARBA00022475"/>
    </source>
</evidence>
<evidence type="ECO:0000256" key="4">
    <source>
        <dbReference type="ARBA" id="ARBA00022692"/>
    </source>
</evidence>
<comment type="similarity">
    <text evidence="7">Belongs to the binding-protein-dependent transport system permease family.</text>
</comment>
<proteinExistence type="inferred from homology"/>
<dbReference type="Pfam" id="PF00528">
    <property type="entry name" value="BPD_transp_1"/>
    <property type="match status" value="1"/>
</dbReference>
<keyword evidence="3" id="KW-1003">Cell membrane</keyword>
<dbReference type="AlphaFoldDB" id="A0A5D4T7W4"/>
<comment type="caution">
    <text evidence="9">The sequence shown here is derived from an EMBL/GenBank/DDBJ whole genome shotgun (WGS) entry which is preliminary data.</text>
</comment>
<dbReference type="NCBIfam" id="TIGR01097">
    <property type="entry name" value="PhnE"/>
    <property type="match status" value="1"/>
</dbReference>
<feature type="transmembrane region" description="Helical" evidence="7">
    <location>
        <begin position="64"/>
        <end position="90"/>
    </location>
</feature>
<feature type="transmembrane region" description="Helical" evidence="7">
    <location>
        <begin position="12"/>
        <end position="28"/>
    </location>
</feature>
<keyword evidence="6 7" id="KW-0472">Membrane</keyword>
<dbReference type="PANTHER" id="PTHR30043:SF1">
    <property type="entry name" value="ABC TRANSPORT SYSTEM PERMEASE PROTEIN P69"/>
    <property type="match status" value="1"/>
</dbReference>
<reference evidence="9 10" key="1">
    <citation type="submission" date="2019-08" db="EMBL/GenBank/DDBJ databases">
        <title>Bacillus genomes from the desert of Cuatro Cienegas, Coahuila.</title>
        <authorList>
            <person name="Olmedo-Alvarez G."/>
        </authorList>
    </citation>
    <scope>NUCLEOTIDE SEQUENCE [LARGE SCALE GENOMIC DNA]</scope>
    <source>
        <strain evidence="9 10">CH98b_3T</strain>
    </source>
</reference>
<evidence type="ECO:0000256" key="2">
    <source>
        <dbReference type="ARBA" id="ARBA00022448"/>
    </source>
</evidence>
<sequence length="256" mass="28717">MLSEAKRWKTSMTVALVAAAFLAAYLYLEIDSVVALTSIPEFIAFFFGNFWPPEFGNTKHYLPLIIDTIFFAVIGTYISAILAFVFGILLSDQTNKIGWLRFIVRLFLSFLRNVPILVWAALLIYIFGIGNMVGLIALIFATLGFLSRSYAESINEIAGSKLEALRASGASYLQIIFHGLIPEFIPSWINWTLFSFEINIRASAILGMVGAGGIGIMIQTNMRLFKYQEAISLIFILVAMVLITEFCTNKLRKFIY</sequence>
<feature type="transmembrane region" description="Helical" evidence="7">
    <location>
        <begin position="102"/>
        <end position="126"/>
    </location>
</feature>
<dbReference type="InterPro" id="IPR005769">
    <property type="entry name" value="PhnE/PtxC"/>
</dbReference>
<feature type="domain" description="ABC transmembrane type-1" evidence="8">
    <location>
        <begin position="65"/>
        <end position="246"/>
    </location>
</feature>
<accession>A0A5D4T7W4</accession>
<dbReference type="SUPFAM" id="SSF161098">
    <property type="entry name" value="MetI-like"/>
    <property type="match status" value="1"/>
</dbReference>
<evidence type="ECO:0000313" key="10">
    <source>
        <dbReference type="Proteomes" id="UP000324517"/>
    </source>
</evidence>
<dbReference type="Proteomes" id="UP000324517">
    <property type="component" value="Unassembled WGS sequence"/>
</dbReference>
<feature type="transmembrane region" description="Helical" evidence="7">
    <location>
        <begin position="133"/>
        <end position="151"/>
    </location>
</feature>
<dbReference type="EMBL" id="VTET01000007">
    <property type="protein sequence ID" value="TYS71355.1"/>
    <property type="molecule type" value="Genomic_DNA"/>
</dbReference>
<evidence type="ECO:0000313" key="9">
    <source>
        <dbReference type="EMBL" id="TYS71355.1"/>
    </source>
</evidence>
<keyword evidence="5 7" id="KW-1133">Transmembrane helix</keyword>
<protein>
    <submittedName>
        <fullName evidence="9">Phosphonate ABC transporter, permease protein PhnE</fullName>
    </submittedName>
</protein>
<dbReference type="InterPro" id="IPR000515">
    <property type="entry name" value="MetI-like"/>
</dbReference>
<dbReference type="PROSITE" id="PS50928">
    <property type="entry name" value="ABC_TM1"/>
    <property type="match status" value="1"/>
</dbReference>
<dbReference type="OrthoDB" id="9808005at2"/>
<name>A0A5D4T7W4_9BACI</name>
<dbReference type="Gene3D" id="1.10.3720.10">
    <property type="entry name" value="MetI-like"/>
    <property type="match status" value="1"/>
</dbReference>
<dbReference type="PANTHER" id="PTHR30043">
    <property type="entry name" value="PHOSPHONATES TRANSPORT SYSTEM PERMEASE PROTEIN"/>
    <property type="match status" value="1"/>
</dbReference>
<dbReference type="InterPro" id="IPR035906">
    <property type="entry name" value="MetI-like_sf"/>
</dbReference>
<organism evidence="9 10">
    <name type="scientific">Sutcliffiella horikoshii</name>
    <dbReference type="NCBI Taxonomy" id="79883"/>
    <lineage>
        <taxon>Bacteria</taxon>
        <taxon>Bacillati</taxon>
        <taxon>Bacillota</taxon>
        <taxon>Bacilli</taxon>
        <taxon>Bacillales</taxon>
        <taxon>Bacillaceae</taxon>
        <taxon>Sutcliffiella</taxon>
    </lineage>
</organism>
<keyword evidence="4 7" id="KW-0812">Transmembrane</keyword>
<evidence type="ECO:0000256" key="7">
    <source>
        <dbReference type="RuleBase" id="RU363032"/>
    </source>
</evidence>
<evidence type="ECO:0000256" key="5">
    <source>
        <dbReference type="ARBA" id="ARBA00022989"/>
    </source>
</evidence>
<dbReference type="GO" id="GO:0015416">
    <property type="term" value="F:ABC-type phosphonate transporter activity"/>
    <property type="evidence" value="ECO:0007669"/>
    <property type="project" value="InterPro"/>
</dbReference>
<keyword evidence="2 7" id="KW-0813">Transport</keyword>